<sequence>MTQYSPRYSDTGFALAQGRQLRHIDVILPEGAPRSSAQIVTDLFQAANDLLDEVQYRVRVCGLDMLSCDSAVARPRRLVIFLGDIHTRWQLDAKERARVNQVMRLADRSAFVGGAVFLLDALARGQDHDLAIHPNFLASAGECSLRQDKNGAATAISGSVHSAISGFAIPRMLLDIIATDCGRLAADGMAHYLGLDTGKRPIKSRIALNLEQKSAGDQLISQSLAVMQDHIEVPLSVAELAAALNVSTRCLQRRFTRHFDRSPLSVYRALRVERAHQLLTQTDIPIRQVAVATGFGSYQSLSQHIRETYGHSPDVIRRSAFRGVAPETMRPRRFRQSETTQVETRAM</sequence>
<keyword evidence="1" id="KW-0805">Transcription regulation</keyword>
<dbReference type="OrthoDB" id="7700886at2"/>
<dbReference type="PANTHER" id="PTHR46796:SF6">
    <property type="entry name" value="ARAC SUBFAMILY"/>
    <property type="match status" value="1"/>
</dbReference>
<dbReference type="RefSeq" id="WP_072506980.1">
    <property type="nucleotide sequence ID" value="NZ_CP016369.1"/>
</dbReference>
<evidence type="ECO:0000256" key="3">
    <source>
        <dbReference type="ARBA" id="ARBA00023163"/>
    </source>
</evidence>
<keyword evidence="3" id="KW-0804">Transcription</keyword>
<accession>A0A1L3IBD3</accession>
<feature type="domain" description="HTH araC/xylS-type" evidence="4">
    <location>
        <begin position="221"/>
        <end position="319"/>
    </location>
</feature>
<evidence type="ECO:0000313" key="6">
    <source>
        <dbReference type="Proteomes" id="UP000183859"/>
    </source>
</evidence>
<dbReference type="PROSITE" id="PS00041">
    <property type="entry name" value="HTH_ARAC_FAMILY_1"/>
    <property type="match status" value="1"/>
</dbReference>
<keyword evidence="6" id="KW-1185">Reference proteome</keyword>
<dbReference type="KEGG" id="php:PhaeoP97_04064"/>
<evidence type="ECO:0000259" key="4">
    <source>
        <dbReference type="PROSITE" id="PS01124"/>
    </source>
</evidence>
<keyword evidence="5" id="KW-0614">Plasmid</keyword>
<dbReference type="PROSITE" id="PS01124">
    <property type="entry name" value="HTH_ARAC_FAMILY_2"/>
    <property type="match status" value="1"/>
</dbReference>
<organism evidence="5 6">
    <name type="scientific">Phaeobacter porticola</name>
    <dbReference type="NCBI Taxonomy" id="1844006"/>
    <lineage>
        <taxon>Bacteria</taxon>
        <taxon>Pseudomonadati</taxon>
        <taxon>Pseudomonadota</taxon>
        <taxon>Alphaproteobacteria</taxon>
        <taxon>Rhodobacterales</taxon>
        <taxon>Roseobacteraceae</taxon>
        <taxon>Phaeobacter</taxon>
    </lineage>
</organism>
<dbReference type="EMBL" id="CP016369">
    <property type="protein sequence ID" value="APG49414.1"/>
    <property type="molecule type" value="Genomic_DNA"/>
</dbReference>
<dbReference type="GO" id="GO:0043565">
    <property type="term" value="F:sequence-specific DNA binding"/>
    <property type="evidence" value="ECO:0007669"/>
    <property type="project" value="InterPro"/>
</dbReference>
<protein>
    <submittedName>
        <fullName evidence="5">Putative HTH-type transcriptional regulator</fullName>
    </submittedName>
</protein>
<dbReference type="AlphaFoldDB" id="A0A1L3IBD3"/>
<name>A0A1L3IBD3_9RHOB</name>
<reference evidence="6" key="1">
    <citation type="submission" date="2016-07" db="EMBL/GenBank/DDBJ databases">
        <title>Phaeobacter portensis sp. nov., a tropodithietic acid producing bacterium isolated from a German harbor.</title>
        <authorList>
            <person name="Freese H.M."/>
            <person name="Bunk B."/>
            <person name="Breider S."/>
            <person name="Brinkhoff T."/>
        </authorList>
    </citation>
    <scope>NUCLEOTIDE SEQUENCE [LARGE SCALE GENOMIC DNA]</scope>
    <source>
        <strain evidence="6">P97</strain>
        <plasmid evidence="6">pp97_e</plasmid>
    </source>
</reference>
<dbReference type="SUPFAM" id="SSF46689">
    <property type="entry name" value="Homeodomain-like"/>
    <property type="match status" value="2"/>
</dbReference>
<dbReference type="InterPro" id="IPR018062">
    <property type="entry name" value="HTH_AraC-typ_CS"/>
</dbReference>
<evidence type="ECO:0000256" key="2">
    <source>
        <dbReference type="ARBA" id="ARBA00023125"/>
    </source>
</evidence>
<dbReference type="PANTHER" id="PTHR46796">
    <property type="entry name" value="HTH-TYPE TRANSCRIPTIONAL ACTIVATOR RHAS-RELATED"/>
    <property type="match status" value="1"/>
</dbReference>
<dbReference type="InterPro" id="IPR009057">
    <property type="entry name" value="Homeodomain-like_sf"/>
</dbReference>
<keyword evidence="2" id="KW-0238">DNA-binding</keyword>
<evidence type="ECO:0000256" key="1">
    <source>
        <dbReference type="ARBA" id="ARBA00023015"/>
    </source>
</evidence>
<dbReference type="InterPro" id="IPR018060">
    <property type="entry name" value="HTH_AraC"/>
</dbReference>
<dbReference type="InterPro" id="IPR050204">
    <property type="entry name" value="AraC_XylS_family_regulators"/>
</dbReference>
<proteinExistence type="predicted"/>
<evidence type="ECO:0000313" key="5">
    <source>
        <dbReference type="EMBL" id="APG49414.1"/>
    </source>
</evidence>
<gene>
    <name evidence="5" type="ORF">PhaeoP97_04064</name>
</gene>
<dbReference type="Pfam" id="PF12833">
    <property type="entry name" value="HTH_18"/>
    <property type="match status" value="1"/>
</dbReference>
<dbReference type="Proteomes" id="UP000183859">
    <property type="component" value="Plasmid pP97_e"/>
</dbReference>
<dbReference type="GO" id="GO:0003700">
    <property type="term" value="F:DNA-binding transcription factor activity"/>
    <property type="evidence" value="ECO:0007669"/>
    <property type="project" value="InterPro"/>
</dbReference>
<dbReference type="SMART" id="SM00342">
    <property type="entry name" value="HTH_ARAC"/>
    <property type="match status" value="1"/>
</dbReference>
<geneLocation type="plasmid" evidence="6">
    <name>pp97_e</name>
</geneLocation>
<dbReference type="Gene3D" id="1.10.10.60">
    <property type="entry name" value="Homeodomain-like"/>
    <property type="match status" value="1"/>
</dbReference>